<evidence type="ECO:0000313" key="2">
    <source>
        <dbReference type="EMBL" id="MDY0396466.1"/>
    </source>
</evidence>
<keyword evidence="1" id="KW-0472">Membrane</keyword>
<name>A0ABU5CAW6_9BACI</name>
<gene>
    <name evidence="2" type="ORF">RWE15_21790</name>
</gene>
<evidence type="ECO:0000313" key="3">
    <source>
        <dbReference type="Proteomes" id="UP001281447"/>
    </source>
</evidence>
<dbReference type="InterPro" id="IPR024563">
    <property type="entry name" value="YqhR"/>
</dbReference>
<keyword evidence="3" id="KW-1185">Reference proteome</keyword>
<sequence length="75" mass="8741">MWGGVLFGIVCWIFIFIMFHPVYPSIPPVQEMKLETIISTLSIFVIYGVFIGYSIAYDYYDAHIKEMQLTQKKAK</sequence>
<feature type="transmembrane region" description="Helical" evidence="1">
    <location>
        <begin position="6"/>
        <end position="24"/>
    </location>
</feature>
<accession>A0ABU5CAW6</accession>
<dbReference type="EMBL" id="JAWDIP010000004">
    <property type="protein sequence ID" value="MDY0396466.1"/>
    <property type="molecule type" value="Genomic_DNA"/>
</dbReference>
<keyword evidence="1" id="KW-0812">Transmembrane</keyword>
<reference evidence="2 3" key="1">
    <citation type="submission" date="2023-10" db="EMBL/GenBank/DDBJ databases">
        <title>Virgibacillus halophilus 5B73C genome.</title>
        <authorList>
            <person name="Miliotis G."/>
            <person name="Sengupta P."/>
            <person name="Hameed A."/>
            <person name="Chuvochina M."/>
            <person name="Mcdonagh F."/>
            <person name="Simpson A.C."/>
            <person name="Singh N.K."/>
            <person name="Rekha P.D."/>
            <person name="Raman K."/>
            <person name="Hugenholtz P."/>
            <person name="Venkateswaran K."/>
        </authorList>
    </citation>
    <scope>NUCLEOTIDE SEQUENCE [LARGE SCALE GENOMIC DNA]</scope>
    <source>
        <strain evidence="2 3">5B73C</strain>
    </source>
</reference>
<proteinExistence type="predicted"/>
<keyword evidence="1" id="KW-1133">Transmembrane helix</keyword>
<organism evidence="2 3">
    <name type="scientific">Tigheibacillus halophilus</name>
    <dbReference type="NCBI Taxonomy" id="361280"/>
    <lineage>
        <taxon>Bacteria</taxon>
        <taxon>Bacillati</taxon>
        <taxon>Bacillota</taxon>
        <taxon>Bacilli</taxon>
        <taxon>Bacillales</taxon>
        <taxon>Bacillaceae</taxon>
        <taxon>Tigheibacillus</taxon>
    </lineage>
</organism>
<protein>
    <submittedName>
        <fullName evidence="2">YqhR family membrane protein</fullName>
    </submittedName>
</protein>
<dbReference type="Pfam" id="PF11085">
    <property type="entry name" value="YqhR"/>
    <property type="match status" value="1"/>
</dbReference>
<feature type="transmembrane region" description="Helical" evidence="1">
    <location>
        <begin position="36"/>
        <end position="57"/>
    </location>
</feature>
<evidence type="ECO:0000256" key="1">
    <source>
        <dbReference type="SAM" id="Phobius"/>
    </source>
</evidence>
<dbReference type="Proteomes" id="UP001281447">
    <property type="component" value="Unassembled WGS sequence"/>
</dbReference>
<comment type="caution">
    <text evidence="2">The sequence shown here is derived from an EMBL/GenBank/DDBJ whole genome shotgun (WGS) entry which is preliminary data.</text>
</comment>